<dbReference type="InterPro" id="IPR042099">
    <property type="entry name" value="ANL_N_sf"/>
</dbReference>
<accession>A0ABT3SZG4</accession>
<keyword evidence="3" id="KW-0547">Nucleotide-binding</keyword>
<evidence type="ECO:0000256" key="2">
    <source>
        <dbReference type="ARBA" id="ARBA00022598"/>
    </source>
</evidence>
<dbReference type="Pfam" id="PF00501">
    <property type="entry name" value="AMP-binding"/>
    <property type="match status" value="1"/>
</dbReference>
<dbReference type="PANTHER" id="PTHR43107">
    <property type="entry name" value="LONG-CHAIN FATTY ACID TRANSPORT PROTEIN"/>
    <property type="match status" value="1"/>
</dbReference>
<sequence>MGVLAYSREVVRVLVEFAQIVPVLAGKKPKKGDKASLATVFEDSVARRPQNMMLLFEGRQWTYSEFNAEVNQLAHLLQARGVKRGDCVAVLMENRAEFILALLALAKLGAPGSLINSSLSGNALVHCLKETSTKKCIVGAERTNSLAELMPELAQGLNLQAGRDYFWVPEVGETADNNGCPDWAENIALEMASMPQDNLQVTREISATETAMYVFTSGTTGLPKASLQPHFKYLVVARMMSKLGFQVKPRDRLYLCLPLYHSTGMMPGLVSFMAHGASIFLRRTFSASNFWPEVQEYQTNCFVYVGELCRYLADQPESAAEKNNPLMKMMGNGLRPDVWDQFKGRFGVQRICELYGASEGNFSFLNVLNKDKTIGAALSPVALVQYDIENESIVRDGEGHCIEVPLGEPGLLLGKITPETEFEGYTNPEATSSKIVENVQTDGDRWFNSGDLVRQIDVGFAMGMKHFQFVDRTGDTFRWRAENVSTNEVAEVLNAHPQITMANVYGVEVPGVEGRAGMVAFQLEGGGEAAAALDINAFQALVERELPAYAQPVFIRVLRNVTTTATFKLQKNQLREEAYHPDRVDGDTIYVRKPRSDTYQLLDAAFYQQIVAGTSGY</sequence>
<evidence type="ECO:0000256" key="4">
    <source>
        <dbReference type="ARBA" id="ARBA00022840"/>
    </source>
</evidence>
<dbReference type="Pfam" id="PF13193">
    <property type="entry name" value="AMP-binding_C"/>
    <property type="match status" value="1"/>
</dbReference>
<comment type="similarity">
    <text evidence="1">Belongs to the ATP-dependent AMP-binding enzyme family.</text>
</comment>
<dbReference type="EMBL" id="SHNP01000007">
    <property type="protein sequence ID" value="MCX2975399.1"/>
    <property type="molecule type" value="Genomic_DNA"/>
</dbReference>
<evidence type="ECO:0000256" key="3">
    <source>
        <dbReference type="ARBA" id="ARBA00022741"/>
    </source>
</evidence>
<keyword evidence="8" id="KW-1185">Reference proteome</keyword>
<dbReference type="PROSITE" id="PS00455">
    <property type="entry name" value="AMP_BINDING"/>
    <property type="match status" value="1"/>
</dbReference>
<evidence type="ECO:0000256" key="1">
    <source>
        <dbReference type="ARBA" id="ARBA00006432"/>
    </source>
</evidence>
<feature type="domain" description="AMP-binding enzyme C-terminal" evidence="6">
    <location>
        <begin position="488"/>
        <end position="568"/>
    </location>
</feature>
<protein>
    <submittedName>
        <fullName evidence="7">Long-chain-acyl-CoA synthetase</fullName>
    </submittedName>
</protein>
<keyword evidence="4" id="KW-0067">ATP-binding</keyword>
<dbReference type="InterPro" id="IPR000873">
    <property type="entry name" value="AMP-dep_synth/lig_dom"/>
</dbReference>
<evidence type="ECO:0000259" key="6">
    <source>
        <dbReference type="Pfam" id="PF13193"/>
    </source>
</evidence>
<organism evidence="7 8">
    <name type="scientific">Candidatus Seongchinamella marina</name>
    <dbReference type="NCBI Taxonomy" id="2518990"/>
    <lineage>
        <taxon>Bacteria</taxon>
        <taxon>Pseudomonadati</taxon>
        <taxon>Pseudomonadota</taxon>
        <taxon>Gammaproteobacteria</taxon>
        <taxon>Cellvibrionales</taxon>
        <taxon>Halieaceae</taxon>
        <taxon>Seongchinamella</taxon>
    </lineage>
</organism>
<keyword evidence="2" id="KW-0436">Ligase</keyword>
<dbReference type="InterPro" id="IPR025110">
    <property type="entry name" value="AMP-bd_C"/>
</dbReference>
<dbReference type="Gene3D" id="3.40.50.12780">
    <property type="entry name" value="N-terminal domain of ligase-like"/>
    <property type="match status" value="1"/>
</dbReference>
<comment type="caution">
    <text evidence="7">The sequence shown here is derived from an EMBL/GenBank/DDBJ whole genome shotgun (WGS) entry which is preliminary data.</text>
</comment>
<dbReference type="Proteomes" id="UP001143307">
    <property type="component" value="Unassembled WGS sequence"/>
</dbReference>
<dbReference type="RefSeq" id="WP_279254038.1">
    <property type="nucleotide sequence ID" value="NZ_SHNP01000007.1"/>
</dbReference>
<feature type="domain" description="AMP-dependent synthetase/ligase" evidence="5">
    <location>
        <begin position="41"/>
        <end position="398"/>
    </location>
</feature>
<dbReference type="PANTHER" id="PTHR43107:SF15">
    <property type="entry name" value="FATTY ACID TRANSPORT PROTEIN 3, ISOFORM A"/>
    <property type="match status" value="1"/>
</dbReference>
<dbReference type="InterPro" id="IPR045851">
    <property type="entry name" value="AMP-bd_C_sf"/>
</dbReference>
<gene>
    <name evidence="7" type="ORF">EYC87_17600</name>
</gene>
<dbReference type="SUPFAM" id="SSF56801">
    <property type="entry name" value="Acetyl-CoA synthetase-like"/>
    <property type="match status" value="1"/>
</dbReference>
<evidence type="ECO:0000259" key="5">
    <source>
        <dbReference type="Pfam" id="PF00501"/>
    </source>
</evidence>
<evidence type="ECO:0000313" key="8">
    <source>
        <dbReference type="Proteomes" id="UP001143307"/>
    </source>
</evidence>
<dbReference type="InterPro" id="IPR020845">
    <property type="entry name" value="AMP-binding_CS"/>
</dbReference>
<dbReference type="Gene3D" id="3.30.300.30">
    <property type="match status" value="1"/>
</dbReference>
<dbReference type="NCBIfam" id="NF006134">
    <property type="entry name" value="PRK08279.1"/>
    <property type="match status" value="1"/>
</dbReference>
<evidence type="ECO:0000313" key="7">
    <source>
        <dbReference type="EMBL" id="MCX2975399.1"/>
    </source>
</evidence>
<reference evidence="7" key="1">
    <citation type="submission" date="2019-02" db="EMBL/GenBank/DDBJ databases">
        <authorList>
            <person name="Li S.-H."/>
        </authorList>
    </citation>
    <scope>NUCLEOTIDE SEQUENCE</scope>
    <source>
        <strain evidence="7">IMCC8485</strain>
    </source>
</reference>
<name>A0ABT3SZG4_9GAMM</name>
<proteinExistence type="inferred from homology"/>